<evidence type="ECO:0000313" key="3">
    <source>
        <dbReference type="Proteomes" id="UP000219775"/>
    </source>
</evidence>
<comment type="function">
    <text evidence="1">Involved in the transposition of the insertion sequence.</text>
</comment>
<dbReference type="Pfam" id="PF13333">
    <property type="entry name" value="rve_2"/>
    <property type="match status" value="1"/>
</dbReference>
<dbReference type="EMBL" id="NUDP01000078">
    <property type="protein sequence ID" value="PEM67069.1"/>
    <property type="molecule type" value="Genomic_DNA"/>
</dbReference>
<protein>
    <submittedName>
        <fullName evidence="2">Uncharacterized protein</fullName>
    </submittedName>
</protein>
<organism evidence="2 3">
    <name type="scientific">Bacillus pseudomycoides</name>
    <dbReference type="NCBI Taxonomy" id="64104"/>
    <lineage>
        <taxon>Bacteria</taxon>
        <taxon>Bacillati</taxon>
        <taxon>Bacillota</taxon>
        <taxon>Bacilli</taxon>
        <taxon>Bacillales</taxon>
        <taxon>Bacillaceae</taxon>
        <taxon>Bacillus</taxon>
        <taxon>Bacillus cereus group</taxon>
    </lineage>
</organism>
<dbReference type="Proteomes" id="UP000219775">
    <property type="component" value="Unassembled WGS sequence"/>
</dbReference>
<name>A0A2A8C264_9BACI</name>
<dbReference type="InterPro" id="IPR012337">
    <property type="entry name" value="RNaseH-like_sf"/>
</dbReference>
<evidence type="ECO:0000313" key="2">
    <source>
        <dbReference type="EMBL" id="PEM67069.1"/>
    </source>
</evidence>
<sequence>METMIKAVKENRGNCLDNASMESFFGHMKDELDYKCCQTFQSLQLVIENYIQDYNYDRYQWTLKKMIPVQYRNHLLSA</sequence>
<dbReference type="InterPro" id="IPR001584">
    <property type="entry name" value="Integrase_cat-core"/>
</dbReference>
<gene>
    <name evidence="2" type="ORF">CN613_20220</name>
</gene>
<dbReference type="SUPFAM" id="SSF53098">
    <property type="entry name" value="Ribonuclease H-like"/>
    <property type="match status" value="1"/>
</dbReference>
<reference evidence="2 3" key="1">
    <citation type="submission" date="2017-09" db="EMBL/GenBank/DDBJ databases">
        <title>Large-scale bioinformatics analysis of Bacillus genomes uncovers conserved roles of natural products in bacterial physiology.</title>
        <authorList>
            <consortium name="Agbiome Team Llc"/>
            <person name="Bleich R.M."/>
            <person name="Grubbs K.J."/>
            <person name="Santa Maria K.C."/>
            <person name="Allen S.E."/>
            <person name="Farag S."/>
            <person name="Shank E.A."/>
            <person name="Bowers A."/>
        </authorList>
    </citation>
    <scope>NUCLEOTIDE SEQUENCE [LARGE SCALE GENOMIC DNA]</scope>
    <source>
        <strain evidence="2 3">AFS009893</strain>
    </source>
</reference>
<dbReference type="AlphaFoldDB" id="A0A2A8C264"/>
<proteinExistence type="predicted"/>
<dbReference type="GO" id="GO:0015074">
    <property type="term" value="P:DNA integration"/>
    <property type="evidence" value="ECO:0007669"/>
    <property type="project" value="InterPro"/>
</dbReference>
<comment type="caution">
    <text evidence="2">The sequence shown here is derived from an EMBL/GenBank/DDBJ whole genome shotgun (WGS) entry which is preliminary data.</text>
</comment>
<evidence type="ECO:0000256" key="1">
    <source>
        <dbReference type="ARBA" id="ARBA00002286"/>
    </source>
</evidence>
<accession>A0A2A8C264</accession>